<accession>A0A7Y0PM38</accession>
<reference evidence="2 3" key="1">
    <citation type="submission" date="2020-04" db="EMBL/GenBank/DDBJ databases">
        <title>Bacillus sp. UniB3 isolated from commercial digestive syrup.</title>
        <authorList>
            <person name="Thorat V."/>
            <person name="Kirdat K."/>
            <person name="Tiwarekar B."/>
            <person name="Yadav A."/>
        </authorList>
    </citation>
    <scope>NUCLEOTIDE SEQUENCE [LARGE SCALE GENOMIC DNA]</scope>
    <source>
        <strain evidence="2 3">UniB3</strain>
    </source>
</reference>
<feature type="transmembrane region" description="Helical" evidence="1">
    <location>
        <begin position="37"/>
        <end position="56"/>
    </location>
</feature>
<sequence length="178" mass="20319">MEKSYNVWSFYLILVCLVLGAYSLYSNINNTWLIAPPNYILLIFSLAAFIFGIIGFKDKRNRHTKTRSWVTVILSSILSIAFLLATLFVIFASGFGANKHLETVQSPDGTNTIDFYQYDAGAMGSFGVRGELNGPLWFKKRIYYQDNIEHVEVKWENEHTVSINNHLLDLKKGEGYGY</sequence>
<dbReference type="Pfam" id="PF17428">
    <property type="entry name" value="DUF5412"/>
    <property type="match status" value="1"/>
</dbReference>
<gene>
    <name evidence="2" type="ORF">HHU08_11310</name>
</gene>
<organism evidence="2 3">
    <name type="scientific">Niallia alba</name>
    <dbReference type="NCBI Taxonomy" id="2729105"/>
    <lineage>
        <taxon>Bacteria</taxon>
        <taxon>Bacillati</taxon>
        <taxon>Bacillota</taxon>
        <taxon>Bacilli</taxon>
        <taxon>Bacillales</taxon>
        <taxon>Bacillaceae</taxon>
        <taxon>Niallia</taxon>
    </lineage>
</organism>
<name>A0A7Y0PM38_9BACI</name>
<keyword evidence="1" id="KW-0812">Transmembrane</keyword>
<keyword evidence="3" id="KW-1185">Reference proteome</keyword>
<protein>
    <submittedName>
        <fullName evidence="2">DUF5412 domain-containing protein</fullName>
    </submittedName>
</protein>
<proteinExistence type="predicted"/>
<dbReference type="EMBL" id="JABBPK010000001">
    <property type="protein sequence ID" value="NMO77583.1"/>
    <property type="molecule type" value="Genomic_DNA"/>
</dbReference>
<feature type="transmembrane region" description="Helical" evidence="1">
    <location>
        <begin position="7"/>
        <end position="25"/>
    </location>
</feature>
<evidence type="ECO:0000313" key="2">
    <source>
        <dbReference type="EMBL" id="NMO77583.1"/>
    </source>
</evidence>
<dbReference type="Proteomes" id="UP000588491">
    <property type="component" value="Unassembled WGS sequence"/>
</dbReference>
<keyword evidence="1" id="KW-1133">Transmembrane helix</keyword>
<feature type="transmembrane region" description="Helical" evidence="1">
    <location>
        <begin position="68"/>
        <end position="91"/>
    </location>
</feature>
<evidence type="ECO:0000313" key="3">
    <source>
        <dbReference type="Proteomes" id="UP000588491"/>
    </source>
</evidence>
<comment type="caution">
    <text evidence="2">The sequence shown here is derived from an EMBL/GenBank/DDBJ whole genome shotgun (WGS) entry which is preliminary data.</text>
</comment>
<dbReference type="RefSeq" id="WP_169188485.1">
    <property type="nucleotide sequence ID" value="NZ_JABBPK010000001.1"/>
</dbReference>
<keyword evidence="1" id="KW-0472">Membrane</keyword>
<evidence type="ECO:0000256" key="1">
    <source>
        <dbReference type="SAM" id="Phobius"/>
    </source>
</evidence>
<dbReference type="AlphaFoldDB" id="A0A7Y0PM38"/>
<dbReference type="InterPro" id="IPR035406">
    <property type="entry name" value="DUF5412"/>
</dbReference>